<sequence length="327" mass="37987">MLKVLNLSNNQIKDIADIESLKDLVTLNLINNKITSFKIVLQNLINLSIGMNPLKDKSGLHQSPHLQYLDLSETKTTNTNFIPQQLTNLRTLQLCCNNISDIATISNYIDLQSLNLTFNKFLKNIEPLKCCMQLINLDLSNTRVYDINPLQFLRNLQFLKLSRTNVSNLWPLQFVKNLKQLIMSYISVIDLHPLQYLHQLEHLQITNTKVVDVAPLSSLTLISQMLLVHNKIRSFDPVKHHKCFTDYSMGYQTKPTAQELKFYNKILSVHSSHKQIRKIMNDNKIAKFKTYLAQKENYISIMLNKQIQILNKQLEMLIQVVQFSYLD</sequence>
<accession>A0AA86PTL4</accession>
<dbReference type="InterPro" id="IPR050836">
    <property type="entry name" value="SDS22/Internalin_LRR"/>
</dbReference>
<keyword evidence="2" id="KW-0677">Repeat</keyword>
<dbReference type="Pfam" id="PF12799">
    <property type="entry name" value="LRR_4"/>
    <property type="match status" value="1"/>
</dbReference>
<evidence type="ECO:0000256" key="1">
    <source>
        <dbReference type="ARBA" id="ARBA00022614"/>
    </source>
</evidence>
<dbReference type="EMBL" id="CATOUU010000720">
    <property type="protein sequence ID" value="CAI9943942.1"/>
    <property type="molecule type" value="Genomic_DNA"/>
</dbReference>
<evidence type="ECO:0000256" key="2">
    <source>
        <dbReference type="ARBA" id="ARBA00022737"/>
    </source>
</evidence>
<gene>
    <name evidence="3" type="ORF">HINF_LOCUS31587</name>
    <name evidence="4" type="ORF">HINF_LOCUS36665</name>
</gene>
<dbReference type="InterPro" id="IPR032675">
    <property type="entry name" value="LRR_dom_sf"/>
</dbReference>
<protein>
    <submittedName>
        <fullName evidence="3">Uncharacterized protein</fullName>
    </submittedName>
</protein>
<reference evidence="3" key="1">
    <citation type="submission" date="2023-06" db="EMBL/GenBank/DDBJ databases">
        <authorList>
            <person name="Kurt Z."/>
        </authorList>
    </citation>
    <scope>NUCLEOTIDE SEQUENCE</scope>
</reference>
<dbReference type="PANTHER" id="PTHR46652">
    <property type="entry name" value="LEUCINE-RICH REPEAT AND IQ DOMAIN-CONTAINING PROTEIN 1-RELATED"/>
    <property type="match status" value="1"/>
</dbReference>
<evidence type="ECO:0000313" key="3">
    <source>
        <dbReference type="EMBL" id="CAI9943942.1"/>
    </source>
</evidence>
<comment type="caution">
    <text evidence="3">The sequence shown here is derived from an EMBL/GenBank/DDBJ whole genome shotgun (WGS) entry which is preliminary data.</text>
</comment>
<evidence type="ECO:0000313" key="4">
    <source>
        <dbReference type="EMBL" id="CAL6036966.1"/>
    </source>
</evidence>
<dbReference type="SUPFAM" id="SSF52058">
    <property type="entry name" value="L domain-like"/>
    <property type="match status" value="1"/>
</dbReference>
<name>A0AA86PTL4_9EUKA</name>
<organism evidence="3">
    <name type="scientific">Hexamita inflata</name>
    <dbReference type="NCBI Taxonomy" id="28002"/>
    <lineage>
        <taxon>Eukaryota</taxon>
        <taxon>Metamonada</taxon>
        <taxon>Diplomonadida</taxon>
        <taxon>Hexamitidae</taxon>
        <taxon>Hexamitinae</taxon>
        <taxon>Hexamita</taxon>
    </lineage>
</organism>
<dbReference type="InterPro" id="IPR025875">
    <property type="entry name" value="Leu-rich_rpt_4"/>
</dbReference>
<reference evidence="4 5" key="2">
    <citation type="submission" date="2024-07" db="EMBL/GenBank/DDBJ databases">
        <authorList>
            <person name="Akdeniz Z."/>
        </authorList>
    </citation>
    <scope>NUCLEOTIDE SEQUENCE [LARGE SCALE GENOMIC DNA]</scope>
</reference>
<dbReference type="AlphaFoldDB" id="A0AA86PTL4"/>
<dbReference type="Proteomes" id="UP001642409">
    <property type="component" value="Unassembled WGS sequence"/>
</dbReference>
<dbReference type="PANTHER" id="PTHR46652:SF3">
    <property type="entry name" value="LEUCINE-RICH REPEAT-CONTAINING PROTEIN 9"/>
    <property type="match status" value="1"/>
</dbReference>
<dbReference type="InterPro" id="IPR001611">
    <property type="entry name" value="Leu-rich_rpt"/>
</dbReference>
<dbReference type="Gene3D" id="3.80.10.10">
    <property type="entry name" value="Ribonuclease Inhibitor"/>
    <property type="match status" value="1"/>
</dbReference>
<proteinExistence type="predicted"/>
<evidence type="ECO:0000313" key="5">
    <source>
        <dbReference type="Proteomes" id="UP001642409"/>
    </source>
</evidence>
<keyword evidence="1" id="KW-0433">Leucine-rich repeat</keyword>
<dbReference type="PROSITE" id="PS51450">
    <property type="entry name" value="LRR"/>
    <property type="match status" value="3"/>
</dbReference>
<keyword evidence="5" id="KW-1185">Reference proteome</keyword>
<dbReference type="EMBL" id="CAXDID020000135">
    <property type="protein sequence ID" value="CAL6036966.1"/>
    <property type="molecule type" value="Genomic_DNA"/>
</dbReference>